<feature type="site" description="Interaction with DNA" evidence="10">
    <location>
        <position position="143"/>
    </location>
</feature>
<dbReference type="InterPro" id="IPR028612">
    <property type="entry name" value="Topoisom_1_IA"/>
</dbReference>
<dbReference type="CDD" id="cd00186">
    <property type="entry name" value="TOP1Ac"/>
    <property type="match status" value="1"/>
</dbReference>
<evidence type="ECO:0000256" key="4">
    <source>
        <dbReference type="ARBA" id="ARBA00022771"/>
    </source>
</evidence>
<dbReference type="InterPro" id="IPR006171">
    <property type="entry name" value="TOPRIM_dom"/>
</dbReference>
<keyword evidence="8 10" id="KW-0238">DNA-binding</keyword>
<feature type="site" description="Interaction with DNA" evidence="10">
    <location>
        <position position="308"/>
    </location>
</feature>
<dbReference type="PANTHER" id="PTHR42785:SF1">
    <property type="entry name" value="DNA TOPOISOMERASE"/>
    <property type="match status" value="1"/>
</dbReference>
<dbReference type="GO" id="GO:0005694">
    <property type="term" value="C:chromosome"/>
    <property type="evidence" value="ECO:0007669"/>
    <property type="project" value="InterPro"/>
</dbReference>
<dbReference type="EC" id="5.6.2.1" evidence="10"/>
<feature type="site" description="Interaction with DNA" evidence="10">
    <location>
        <position position="155"/>
    </location>
</feature>
<dbReference type="Pfam" id="PF01396">
    <property type="entry name" value="Zn_ribbon_Top1"/>
    <property type="match status" value="4"/>
</dbReference>
<evidence type="ECO:0000256" key="1">
    <source>
        <dbReference type="ARBA" id="ARBA00000213"/>
    </source>
</evidence>
<dbReference type="InterPro" id="IPR000380">
    <property type="entry name" value="Topo_IA"/>
</dbReference>
<evidence type="ECO:0000256" key="3">
    <source>
        <dbReference type="ARBA" id="ARBA00022723"/>
    </source>
</evidence>
<dbReference type="InterPro" id="IPR013825">
    <property type="entry name" value="Topo_IA_cen_sub2"/>
</dbReference>
<dbReference type="PRINTS" id="PR00417">
    <property type="entry name" value="PRTPISMRASEI"/>
</dbReference>
<feature type="site" description="Interaction with DNA" evidence="10">
    <location>
        <position position="33"/>
    </location>
</feature>
<accession>A0A832EJY0</accession>
<dbReference type="InterPro" id="IPR013826">
    <property type="entry name" value="Topo_IA_cen_sub3"/>
</dbReference>
<evidence type="ECO:0000256" key="2">
    <source>
        <dbReference type="ARBA" id="ARBA00009446"/>
    </source>
</evidence>
<organism evidence="14">
    <name type="scientific">Desulfacinum infernum</name>
    <dbReference type="NCBI Taxonomy" id="35837"/>
    <lineage>
        <taxon>Bacteria</taxon>
        <taxon>Pseudomonadati</taxon>
        <taxon>Thermodesulfobacteriota</taxon>
        <taxon>Syntrophobacteria</taxon>
        <taxon>Syntrophobacterales</taxon>
        <taxon>Syntrophobacteraceae</taxon>
        <taxon>Desulfacinum</taxon>
    </lineage>
</organism>
<evidence type="ECO:0000256" key="9">
    <source>
        <dbReference type="ARBA" id="ARBA00023235"/>
    </source>
</evidence>
<protein>
    <recommendedName>
        <fullName evidence="10">DNA topoisomerase 1</fullName>
        <ecNumber evidence="10">5.6.2.1</ecNumber>
    </recommendedName>
    <alternativeName>
        <fullName evidence="10">DNA topoisomerase I</fullName>
    </alternativeName>
</protein>
<dbReference type="Gene3D" id="1.10.460.10">
    <property type="entry name" value="Topoisomerase I, domain 2"/>
    <property type="match status" value="1"/>
</dbReference>
<dbReference type="HAMAP" id="MF_00952">
    <property type="entry name" value="Topoisom_1_prok"/>
    <property type="match status" value="1"/>
</dbReference>
<proteinExistence type="inferred from homology"/>
<feature type="domain" description="Topo IA-type catalytic" evidence="13">
    <location>
        <begin position="129"/>
        <end position="591"/>
    </location>
</feature>
<dbReference type="AlphaFoldDB" id="A0A832EJY0"/>
<dbReference type="InterPro" id="IPR003601">
    <property type="entry name" value="Topo_IA_2"/>
</dbReference>
<dbReference type="InterPro" id="IPR003602">
    <property type="entry name" value="Topo_IA_DNA-bd_dom"/>
</dbReference>
<feature type="site" description="Interaction with DNA" evidence="10">
    <location>
        <position position="523"/>
    </location>
</feature>
<comment type="caution">
    <text evidence="14">The sequence shown here is derived from an EMBL/GenBank/DDBJ whole genome shotgun (WGS) entry which is preliminary data.</text>
</comment>
<dbReference type="GO" id="GO:0003677">
    <property type="term" value="F:DNA binding"/>
    <property type="evidence" value="ECO:0007669"/>
    <property type="project" value="UniProtKB-KW"/>
</dbReference>
<keyword evidence="6" id="KW-0460">Magnesium</keyword>
<feature type="domain" description="Toprim" evidence="12">
    <location>
        <begin position="3"/>
        <end position="113"/>
    </location>
</feature>
<evidence type="ECO:0000256" key="7">
    <source>
        <dbReference type="ARBA" id="ARBA00023029"/>
    </source>
</evidence>
<dbReference type="EMBL" id="DSTK01000027">
    <property type="protein sequence ID" value="HFK97523.1"/>
    <property type="molecule type" value="Genomic_DNA"/>
</dbReference>
<comment type="similarity">
    <text evidence="2 10">Belongs to the type IA topoisomerase family.</text>
</comment>
<dbReference type="SUPFAM" id="SSF57783">
    <property type="entry name" value="Zinc beta-ribbon"/>
    <property type="match status" value="2"/>
</dbReference>
<dbReference type="GO" id="GO:0008270">
    <property type="term" value="F:zinc ion binding"/>
    <property type="evidence" value="ECO:0007669"/>
    <property type="project" value="UniProtKB-KW"/>
</dbReference>
<dbReference type="SUPFAM" id="SSF56712">
    <property type="entry name" value="Prokaryotic type I DNA topoisomerase"/>
    <property type="match status" value="1"/>
</dbReference>
<reference evidence="14" key="1">
    <citation type="journal article" date="2020" name="mSystems">
        <title>Genome- and Community-Level Interaction Insights into Carbon Utilization and Element Cycling Functions of Hydrothermarchaeota in Hydrothermal Sediment.</title>
        <authorList>
            <person name="Zhou Z."/>
            <person name="Liu Y."/>
            <person name="Xu W."/>
            <person name="Pan J."/>
            <person name="Luo Z.H."/>
            <person name="Li M."/>
        </authorList>
    </citation>
    <scope>NUCLEOTIDE SEQUENCE [LARGE SCALE GENOMIC DNA]</scope>
    <source>
        <strain evidence="14">SpSt-456</strain>
    </source>
</reference>
<dbReference type="SMART" id="SM00437">
    <property type="entry name" value="TOP1Ac"/>
    <property type="match status" value="1"/>
</dbReference>
<feature type="active site" description="O-(5'-phospho-DNA)-tyrosine intermediate" evidence="10">
    <location>
        <position position="306"/>
    </location>
</feature>
<gene>
    <name evidence="10 14" type="primary">topA</name>
    <name evidence="14" type="ORF">ENS06_09410</name>
</gene>
<dbReference type="Gene3D" id="3.40.50.140">
    <property type="match status" value="1"/>
</dbReference>
<evidence type="ECO:0000259" key="13">
    <source>
        <dbReference type="PROSITE" id="PS52039"/>
    </source>
</evidence>
<dbReference type="InterPro" id="IPR005733">
    <property type="entry name" value="TopoI_bac-type"/>
</dbReference>
<sequence length="779" mass="86738">MAQSLLIVESPTKAKTLNRYLGKDFIVKASVGHVKDLPRAKLGIDVENHFKAEYQVLRAKRKVLKELSEAAAKVQAVYLGPDPDREGEAIAWHIAEELKIDGKPLYRVLFYELTPKAIREALQNPGRLNQNLYDAQQARRILDRLVGYLISPILWEKVKRGLSAGRVQSVALRLICERERDIQQFVPEEYWTVTAQLSPRRDDGPKDKADLFEAKLWRIGSKKCDLRSEEQTAAVLQALEGKLFRVLTVERKQRRKNPPPPFITSTLQQDAARKLRFSAKKTMRVAQRLYEGVEIGDEGAVGLITYMRTDSTRLADDAVKAARDYIAQRFGPPYLPPKAAVYKTKSGAQDAHEAIRPTDVTRSPESLEPFLPRDELALYSLIWKRFVACQMSPAAIAQTTVTIEAVAEGGPSGAAGSVEDVKKKGGAVHLFRATGSVVEFPGFMVLYTESEDEASAEKSDAAEARLPALTEGQVLDLHKLVPKQHFTQPPPRYSEASLIKELEERGIGRPSTYATIVSTIVEREYVQESKRQLLPTELGLLINDLLAAHFPEIVDVEFTAKMEKSLDEVENGTCPYLKVLEEFYGRFSETLSEAHKKMLNLKVAGLPTGVSCPRCGGDLHIRFSRTGPFLACGNAPECSFTSDYRRDDKGRIQLVEPEPSGQVCDKCGSPMVLKKGRFGEFLACSAYPRCKNTRPVSLGVPCPREGCDGEIVERHAKTGRKFYGCTRYPDCDVVLWSRPTARTCPQCGSPAMVDKAGKKGEKYFVCARPGCGYKTPQEP</sequence>
<dbReference type="NCBIfam" id="TIGR01051">
    <property type="entry name" value="topA_bact"/>
    <property type="match status" value="1"/>
</dbReference>
<comment type="function">
    <text evidence="10">Releases the supercoiling and torsional tension of DNA, which is introduced during the DNA replication and transcription, by transiently cleaving and rejoining one strand of the DNA duplex. Introduces a single-strand break via transesterification at a target site in duplex DNA. The scissile phosphodiester is attacked by the catalytic tyrosine of the enzyme, resulting in the formation of a DNA-(5'-phosphotyrosyl)-enzyme intermediate and the expulsion of a 3'-OH DNA strand. The free DNA strand then undergoes passage around the unbroken strand, thus removing DNA supercoils. Finally, in the religation step, the DNA 3'-OH attacks the covalent intermediate to expel the active-site tyrosine and restore the DNA phosphodiester backbone.</text>
</comment>
<dbReference type="InterPro" id="IPR023406">
    <property type="entry name" value="Topo_IA_AS"/>
</dbReference>
<feature type="site" description="Interaction with DNA" evidence="10">
    <location>
        <position position="148"/>
    </location>
</feature>
<feature type="site" description="Interaction with DNA" evidence="10">
    <location>
        <position position="140"/>
    </location>
</feature>
<evidence type="ECO:0000256" key="5">
    <source>
        <dbReference type="ARBA" id="ARBA00022833"/>
    </source>
</evidence>
<evidence type="ECO:0000313" key="14">
    <source>
        <dbReference type="EMBL" id="HFK97523.1"/>
    </source>
</evidence>
<feature type="site" description="Interaction with DNA" evidence="10">
    <location>
        <position position="139"/>
    </location>
</feature>
<keyword evidence="5" id="KW-0862">Zinc</keyword>
<evidence type="ECO:0000256" key="10">
    <source>
        <dbReference type="HAMAP-Rule" id="MF_00952"/>
    </source>
</evidence>
<comment type="subunit">
    <text evidence="10">Monomer.</text>
</comment>
<dbReference type="CDD" id="cd03363">
    <property type="entry name" value="TOPRIM_TopoIA_TopoI"/>
    <property type="match status" value="1"/>
</dbReference>
<dbReference type="GO" id="GO:0006265">
    <property type="term" value="P:DNA topological change"/>
    <property type="evidence" value="ECO:0007669"/>
    <property type="project" value="UniProtKB-UniRule"/>
</dbReference>
<dbReference type="SMART" id="SM00436">
    <property type="entry name" value="TOP1Bc"/>
    <property type="match status" value="1"/>
</dbReference>
<dbReference type="Gene3D" id="2.70.20.10">
    <property type="entry name" value="Topoisomerase I, domain 3"/>
    <property type="match status" value="1"/>
</dbReference>
<dbReference type="Pfam" id="PF01751">
    <property type="entry name" value="Toprim"/>
    <property type="match status" value="1"/>
</dbReference>
<keyword evidence="4" id="KW-0863">Zinc-finger</keyword>
<keyword evidence="9 10" id="KW-0413">Isomerase</keyword>
<keyword evidence="7 10" id="KW-0799">Topoisomerase</keyword>
<dbReference type="SMART" id="SM00493">
    <property type="entry name" value="TOPRIM"/>
    <property type="match status" value="1"/>
</dbReference>
<dbReference type="Gene3D" id="1.10.290.10">
    <property type="entry name" value="Topoisomerase I, domain 4"/>
    <property type="match status" value="1"/>
</dbReference>
<dbReference type="InterPro" id="IPR034149">
    <property type="entry name" value="TOPRIM_TopoI"/>
</dbReference>
<evidence type="ECO:0000256" key="6">
    <source>
        <dbReference type="ARBA" id="ARBA00022842"/>
    </source>
</evidence>
<keyword evidence="3" id="KW-0479">Metal-binding</keyword>
<dbReference type="PANTHER" id="PTHR42785">
    <property type="entry name" value="DNA TOPOISOMERASE, TYPE IA, CORE"/>
    <property type="match status" value="1"/>
</dbReference>
<dbReference type="Pfam" id="PF01131">
    <property type="entry name" value="Topoisom_bac"/>
    <property type="match status" value="1"/>
</dbReference>
<evidence type="ECO:0000256" key="11">
    <source>
        <dbReference type="SAM" id="MobiDB-lite"/>
    </source>
</evidence>
<name>A0A832EJY0_9BACT</name>
<dbReference type="PROSITE" id="PS50880">
    <property type="entry name" value="TOPRIM"/>
    <property type="match status" value="1"/>
</dbReference>
<dbReference type="InterPro" id="IPR013497">
    <property type="entry name" value="Topo_IA_cen"/>
</dbReference>
<evidence type="ECO:0000256" key="8">
    <source>
        <dbReference type="ARBA" id="ARBA00023125"/>
    </source>
</evidence>
<dbReference type="Gene3D" id="3.30.65.10">
    <property type="entry name" value="Bacterial Topoisomerase I, domain 1"/>
    <property type="match status" value="3"/>
</dbReference>
<comment type="catalytic activity">
    <reaction evidence="1 10">
        <text>ATP-independent breakage of single-stranded DNA, followed by passage and rejoining.</text>
        <dbReference type="EC" id="5.6.2.1"/>
    </reaction>
</comment>
<feature type="region of interest" description="Disordered" evidence="11">
    <location>
        <begin position="347"/>
        <end position="366"/>
    </location>
</feature>
<dbReference type="PROSITE" id="PS52039">
    <property type="entry name" value="TOPO_IA_2"/>
    <property type="match status" value="1"/>
</dbReference>
<dbReference type="InterPro" id="IPR013498">
    <property type="entry name" value="Topo_IA_Znf"/>
</dbReference>
<feature type="region of interest" description="Interaction with DNA" evidence="10">
    <location>
        <begin position="163"/>
        <end position="168"/>
    </location>
</feature>
<dbReference type="GO" id="GO:0003917">
    <property type="term" value="F:DNA topoisomerase type I (single strand cut, ATP-independent) activity"/>
    <property type="evidence" value="ECO:0007669"/>
    <property type="project" value="UniProtKB-UniRule"/>
</dbReference>
<dbReference type="InterPro" id="IPR013824">
    <property type="entry name" value="Topo_IA_cen_sub1"/>
</dbReference>
<dbReference type="InterPro" id="IPR023405">
    <property type="entry name" value="Topo_IA_core_domain"/>
</dbReference>
<dbReference type="PROSITE" id="PS00396">
    <property type="entry name" value="TOPO_IA_1"/>
    <property type="match status" value="1"/>
</dbReference>
<evidence type="ECO:0000259" key="12">
    <source>
        <dbReference type="PROSITE" id="PS50880"/>
    </source>
</evidence>